<gene>
    <name evidence="3" type="ORF">H4W31_005387</name>
</gene>
<dbReference type="Proteomes" id="UP000649753">
    <property type="component" value="Unassembled WGS sequence"/>
</dbReference>
<feature type="transmembrane region" description="Helical" evidence="2">
    <location>
        <begin position="53"/>
        <end position="80"/>
    </location>
</feature>
<dbReference type="InterPro" id="IPR045713">
    <property type="entry name" value="DUF6069"/>
</dbReference>
<feature type="transmembrane region" description="Helical" evidence="2">
    <location>
        <begin position="117"/>
        <end position="138"/>
    </location>
</feature>
<feature type="transmembrane region" description="Helical" evidence="2">
    <location>
        <begin position="144"/>
        <end position="162"/>
    </location>
</feature>
<name>A0A927R7S3_9ACTN</name>
<keyword evidence="4" id="KW-1185">Reference proteome</keyword>
<keyword evidence="2" id="KW-1133">Transmembrane helix</keyword>
<dbReference type="EMBL" id="JADBEB010000001">
    <property type="protein sequence ID" value="MBE1489749.1"/>
    <property type="molecule type" value="Genomic_DNA"/>
</dbReference>
<evidence type="ECO:0000313" key="4">
    <source>
        <dbReference type="Proteomes" id="UP000649753"/>
    </source>
</evidence>
<evidence type="ECO:0000313" key="3">
    <source>
        <dbReference type="EMBL" id="MBE1489749.1"/>
    </source>
</evidence>
<feature type="transmembrane region" description="Helical" evidence="2">
    <location>
        <begin position="86"/>
        <end position="108"/>
    </location>
</feature>
<proteinExistence type="predicted"/>
<dbReference type="AlphaFoldDB" id="A0A927R7S3"/>
<protein>
    <recommendedName>
        <fullName evidence="5">Cell envelope biogenesis protein OmpA</fullName>
    </recommendedName>
</protein>
<accession>A0A927R7S3</accession>
<evidence type="ECO:0008006" key="5">
    <source>
        <dbReference type="Google" id="ProtNLM"/>
    </source>
</evidence>
<keyword evidence="2" id="KW-0472">Membrane</keyword>
<reference evidence="3" key="1">
    <citation type="submission" date="2020-10" db="EMBL/GenBank/DDBJ databases">
        <title>Sequencing the genomes of 1000 actinobacteria strains.</title>
        <authorList>
            <person name="Klenk H.-P."/>
        </authorList>
    </citation>
    <scope>NUCLEOTIDE SEQUENCE</scope>
    <source>
        <strain evidence="3">DSM 46832</strain>
    </source>
</reference>
<evidence type="ECO:0000256" key="2">
    <source>
        <dbReference type="SAM" id="Phobius"/>
    </source>
</evidence>
<keyword evidence="2" id="KW-0812">Transmembrane</keyword>
<organism evidence="3 4">
    <name type="scientific">Plantactinospora soyae</name>
    <dbReference type="NCBI Taxonomy" id="1544732"/>
    <lineage>
        <taxon>Bacteria</taxon>
        <taxon>Bacillati</taxon>
        <taxon>Actinomycetota</taxon>
        <taxon>Actinomycetes</taxon>
        <taxon>Micromonosporales</taxon>
        <taxon>Micromonosporaceae</taxon>
        <taxon>Plantactinospora</taxon>
    </lineage>
</organism>
<dbReference type="RefSeq" id="WP_318783421.1">
    <property type="nucleotide sequence ID" value="NZ_JADBEB010000001.1"/>
</dbReference>
<dbReference type="Pfam" id="PF19545">
    <property type="entry name" value="DUF6069"/>
    <property type="match status" value="1"/>
</dbReference>
<comment type="caution">
    <text evidence="3">The sequence shown here is derived from an EMBL/GenBank/DDBJ whole genome shotgun (WGS) entry which is preliminary data.</text>
</comment>
<feature type="region of interest" description="Disordered" evidence="1">
    <location>
        <begin position="1"/>
        <end position="22"/>
    </location>
</feature>
<evidence type="ECO:0000256" key="1">
    <source>
        <dbReference type="SAM" id="MobiDB-lite"/>
    </source>
</evidence>
<sequence>MSTNVGRPSAVGSPTRRDIAGGIMSDTLDNIGQGSRSGNPFAPARKSLVKGGLVAIVVAAVATALIAFIADLAGISLVVMGAPLQLSGFAMLTVIFAGLGLILAVILARTVRRPRTVFVRTTIALTVLSLVPDLLVPAGTLTRLLLMFTHLVAAAIVIPTIARRLAD</sequence>